<dbReference type="PROSITE" id="PS50829">
    <property type="entry name" value="GYF"/>
    <property type="match status" value="1"/>
</dbReference>
<gene>
    <name evidence="3" type="ORF">MGL_1043</name>
</gene>
<protein>
    <recommendedName>
        <fullName evidence="2">GYF domain-containing protein</fullName>
    </recommendedName>
</protein>
<dbReference type="EMBL" id="AAYY01000003">
    <property type="protein sequence ID" value="EDP44561.1"/>
    <property type="molecule type" value="Genomic_DNA"/>
</dbReference>
<feature type="compositionally biased region" description="Low complexity" evidence="1">
    <location>
        <begin position="659"/>
        <end position="693"/>
    </location>
</feature>
<evidence type="ECO:0000256" key="1">
    <source>
        <dbReference type="SAM" id="MobiDB-lite"/>
    </source>
</evidence>
<evidence type="ECO:0000259" key="2">
    <source>
        <dbReference type="PROSITE" id="PS50829"/>
    </source>
</evidence>
<dbReference type="STRING" id="425265.A8PW80"/>
<dbReference type="SUPFAM" id="SSF55277">
    <property type="entry name" value="GYF domain"/>
    <property type="match status" value="1"/>
</dbReference>
<name>A8PW80_MALGO</name>
<feature type="compositionally biased region" description="Low complexity" evidence="1">
    <location>
        <begin position="574"/>
        <end position="632"/>
    </location>
</feature>
<feature type="compositionally biased region" description="Polar residues" evidence="1">
    <location>
        <begin position="160"/>
        <end position="176"/>
    </location>
</feature>
<dbReference type="PANTHER" id="PTHR14445:SF36">
    <property type="entry name" value="FI03272P-RELATED"/>
    <property type="match status" value="1"/>
</dbReference>
<feature type="region of interest" description="Disordered" evidence="1">
    <location>
        <begin position="407"/>
        <end position="898"/>
    </location>
</feature>
<dbReference type="GeneID" id="5856080"/>
<dbReference type="KEGG" id="mgl:MGL_1043"/>
<accession>A8PW80</accession>
<feature type="compositionally biased region" description="Basic and acidic residues" evidence="1">
    <location>
        <begin position="720"/>
        <end position="730"/>
    </location>
</feature>
<evidence type="ECO:0000313" key="3">
    <source>
        <dbReference type="EMBL" id="EDP44561.1"/>
    </source>
</evidence>
<dbReference type="InParanoid" id="A8PW80"/>
<feature type="compositionally biased region" description="Polar residues" evidence="1">
    <location>
        <begin position="493"/>
        <end position="506"/>
    </location>
</feature>
<dbReference type="Gene3D" id="3.30.1490.40">
    <property type="match status" value="1"/>
</dbReference>
<reference evidence="3 4" key="1">
    <citation type="journal article" date="2007" name="Proc. Natl. Acad. Sci. U.S.A.">
        <title>Dandruff-associated Malassezia genomes reveal convergent and divergent virulence traits shared with plant and human fungal pathogens.</title>
        <authorList>
            <person name="Xu J."/>
            <person name="Saunders C.W."/>
            <person name="Hu P."/>
            <person name="Grant R.A."/>
            <person name="Boekhout T."/>
            <person name="Kuramae E.E."/>
            <person name="Kronstad J.W."/>
            <person name="Deangelis Y.M."/>
            <person name="Reeder N.L."/>
            <person name="Johnstone K.R."/>
            <person name="Leland M."/>
            <person name="Fieno A.M."/>
            <person name="Begley W.M."/>
            <person name="Sun Y."/>
            <person name="Lacey M.P."/>
            <person name="Chaudhary T."/>
            <person name="Keough T."/>
            <person name="Chu L."/>
            <person name="Sears R."/>
            <person name="Yuan B."/>
            <person name="Dawson T.L.Jr."/>
        </authorList>
    </citation>
    <scope>NUCLEOTIDE SEQUENCE [LARGE SCALE GENOMIC DNA]</scope>
    <source>
        <strain evidence="4">ATCC MYA-4612 / CBS 7966</strain>
    </source>
</reference>
<dbReference type="InterPro" id="IPR051640">
    <property type="entry name" value="GRB10-interact_GYF"/>
</dbReference>
<dbReference type="Pfam" id="PF02213">
    <property type="entry name" value="GYF"/>
    <property type="match status" value="1"/>
</dbReference>
<dbReference type="OrthoDB" id="6415790at2759"/>
<feature type="compositionally biased region" description="Polar residues" evidence="1">
    <location>
        <begin position="704"/>
        <end position="713"/>
    </location>
</feature>
<dbReference type="InterPro" id="IPR003169">
    <property type="entry name" value="GYF"/>
</dbReference>
<feature type="compositionally biased region" description="Low complexity" evidence="1">
    <location>
        <begin position="862"/>
        <end position="890"/>
    </location>
</feature>
<dbReference type="InterPro" id="IPR035445">
    <property type="entry name" value="GYF-like_dom_sf"/>
</dbReference>
<feature type="compositionally biased region" description="Low complexity" evidence="1">
    <location>
        <begin position="305"/>
        <end position="314"/>
    </location>
</feature>
<dbReference type="PANTHER" id="PTHR14445">
    <property type="entry name" value="GRB10 INTERACTING GYF PROTEIN"/>
    <property type="match status" value="1"/>
</dbReference>
<dbReference type="RefSeq" id="XP_001731775.1">
    <property type="nucleotide sequence ID" value="XM_001731723.1"/>
</dbReference>
<feature type="domain" description="GYF" evidence="2">
    <location>
        <begin position="77"/>
        <end position="125"/>
    </location>
</feature>
<evidence type="ECO:0000313" key="4">
    <source>
        <dbReference type="Proteomes" id="UP000008837"/>
    </source>
</evidence>
<feature type="region of interest" description="Disordered" evidence="1">
    <location>
        <begin position="140"/>
        <end position="181"/>
    </location>
</feature>
<proteinExistence type="predicted"/>
<organism evidence="3 4">
    <name type="scientific">Malassezia globosa (strain ATCC MYA-4612 / CBS 7966)</name>
    <name type="common">Dandruff-associated fungus</name>
    <dbReference type="NCBI Taxonomy" id="425265"/>
    <lineage>
        <taxon>Eukaryota</taxon>
        <taxon>Fungi</taxon>
        <taxon>Dikarya</taxon>
        <taxon>Basidiomycota</taxon>
        <taxon>Ustilaginomycotina</taxon>
        <taxon>Malasseziomycetes</taxon>
        <taxon>Malasseziales</taxon>
        <taxon>Malasseziaceae</taxon>
        <taxon>Malassezia</taxon>
    </lineage>
</organism>
<feature type="region of interest" description="Disordered" evidence="1">
    <location>
        <begin position="298"/>
        <end position="355"/>
    </location>
</feature>
<sequence>MYPTSHTYFSSENIDLPPWGPFRSTMSPVNPAQSMRRGASLDSSPGMRYDTLRDPMWSSVYPDVTQRPLSIPWSAQMQLWYYLDPSSTMQGPFPATSMQAWYEQNYLYPDLLVRPEDDAQFRPLHAYVAEIGDPVRPFLIPPKRVGHPSSASAPTPPNIPSSVLGSPHVSATNSPQLVHASPQLDPSVRATDHLRQNSAVAAAATSANVPSTTATTVSSNASNLSADDILTALRVMSQLQALMPNSTETQTLQMMQNVLATSVPHANEAGLNDILHAMQRQAASDAFRASQARAYADAEHPVHASSMPTSSSSSVHNDTNWPYNHDQELSLYSDEDDDPFSPEPKRGSDAPKQIPTVLPDASALRAPVAKPLEQAHPDRAGSIGTPSGQADASDTVAALGESTTATIAAQNPDLPAHDSMPGSDTISNPVSNSNPIDPKSTLPPKPAFLSKPQLPSGLESADPSQNSEPSRGLAKDIFPSTDPTPSRKAASHMESSTQVYSSSQVPEPSKALQAVSPSKAPKSDKALDAKPIPTSDSHATEADAAVSASVNVPPYSSVRKSSTATGLSGGSTGSNGSRGLASSSATSDSGTPTPSDPSTRSTSTSSSSATPKPASVRPAPWASASAKPAQASTPNMREILEAEQRERKAREAKERAKNSAMLASAMASMHMSQPTLTSSSSTTGGTVSTAATTPRSTGVAWNVPKSTTPAKSLSQIQQEESARSASEKAAHAQVARSSASRAQGEPDSPNEAGWVKVGSSCGKAHALPPKPIAAVKNSAGGSGQGNNNSNNGGAGAPKSSLTQVRASLPNRPPALSSSGSGSAVTTSSSAVPSEADEDGWVTMKPKHQARRDALSQMNDSIPRPSGSAAGSASSASSATRSSTSTMVPSSTPQPPSPEFVKYCRDQLKGLRANIDDFIEMLLSFPLNPSPDVTVIIAEAVYANSSTLDGRRFAADFVTRRKADAYRAVTI</sequence>
<feature type="compositionally biased region" description="Low complexity" evidence="1">
    <location>
        <begin position="731"/>
        <end position="743"/>
    </location>
</feature>
<comment type="caution">
    <text evidence="3">The sequence shown here is derived from an EMBL/GenBank/DDBJ whole genome shotgun (WGS) entry which is preliminary data.</text>
</comment>
<dbReference type="GO" id="GO:0005829">
    <property type="term" value="C:cytosol"/>
    <property type="evidence" value="ECO:0007669"/>
    <property type="project" value="TreeGrafter"/>
</dbReference>
<feature type="compositionally biased region" description="Basic and acidic residues" evidence="1">
    <location>
        <begin position="638"/>
        <end position="657"/>
    </location>
</feature>
<keyword evidence="4" id="KW-1185">Reference proteome</keyword>
<feature type="compositionally biased region" description="Polar residues" evidence="1">
    <location>
        <begin position="422"/>
        <end position="435"/>
    </location>
</feature>
<dbReference type="Proteomes" id="UP000008837">
    <property type="component" value="Unassembled WGS sequence"/>
</dbReference>
<dbReference type="OMA" id="THLDTEW"/>
<dbReference type="VEuPathDB" id="FungiDB:MGL_1043"/>
<feature type="compositionally biased region" description="Low complexity" evidence="1">
    <location>
        <begin position="816"/>
        <end position="831"/>
    </location>
</feature>
<dbReference type="AlphaFoldDB" id="A8PW80"/>
<dbReference type="SMART" id="SM00444">
    <property type="entry name" value="GYF"/>
    <property type="match status" value="1"/>
</dbReference>